<keyword evidence="4" id="KW-1185">Reference proteome</keyword>
<comment type="similarity">
    <text evidence="1">Belongs to the phosphatase 2A regulatory subunit.</text>
</comment>
<name>A0A7N0ZTU8_KALFE</name>
<dbReference type="PANTHER" id="PTHR10257">
    <property type="entry name" value="SERINE/THREONINE PROTEIN PHOSPHATASE 2A PP2A REGULATORY SUBUNIT B"/>
    <property type="match status" value="1"/>
</dbReference>
<protein>
    <recommendedName>
        <fullName evidence="1">Serine/threonine protein phosphatase 2A regulatory subunit</fullName>
    </recommendedName>
</protein>
<dbReference type="OMA" id="RERACAK"/>
<comment type="function">
    <text evidence="1">The B regulatory subunit might modulate substrate selectivity and catalytic activity, and also might direct the localization of the catalytic enzyme to a particular subcellular compartment.</text>
</comment>
<dbReference type="GO" id="GO:0000159">
    <property type="term" value="C:protein phosphatase type 2A complex"/>
    <property type="evidence" value="ECO:0007669"/>
    <property type="project" value="UniProtKB-UniRule"/>
</dbReference>
<reference evidence="3" key="1">
    <citation type="submission" date="2021-01" db="UniProtKB">
        <authorList>
            <consortium name="EnsemblPlants"/>
        </authorList>
    </citation>
    <scope>IDENTIFICATION</scope>
</reference>
<dbReference type="PANTHER" id="PTHR10257:SF31">
    <property type="entry name" value="SERINE_THREONINE PROTEIN PHOSPHATASE 2A 57 KDA REGULATORY SUBUNIT B' KAPPA ISOFORM"/>
    <property type="match status" value="1"/>
</dbReference>
<dbReference type="Proteomes" id="UP000594263">
    <property type="component" value="Unplaced"/>
</dbReference>
<dbReference type="InterPro" id="IPR016024">
    <property type="entry name" value="ARM-type_fold"/>
</dbReference>
<dbReference type="PIRSF" id="PIRSF028043">
    <property type="entry name" value="PP2A_B56"/>
    <property type="match status" value="1"/>
</dbReference>
<organism evidence="3 4">
    <name type="scientific">Kalanchoe fedtschenkoi</name>
    <name type="common">Lavender scallops</name>
    <name type="synonym">South American air plant</name>
    <dbReference type="NCBI Taxonomy" id="63787"/>
    <lineage>
        <taxon>Eukaryota</taxon>
        <taxon>Viridiplantae</taxon>
        <taxon>Streptophyta</taxon>
        <taxon>Embryophyta</taxon>
        <taxon>Tracheophyta</taxon>
        <taxon>Spermatophyta</taxon>
        <taxon>Magnoliopsida</taxon>
        <taxon>eudicotyledons</taxon>
        <taxon>Gunneridae</taxon>
        <taxon>Pentapetalae</taxon>
        <taxon>Saxifragales</taxon>
        <taxon>Crassulaceae</taxon>
        <taxon>Kalanchoe</taxon>
    </lineage>
</organism>
<dbReference type="InterPro" id="IPR011989">
    <property type="entry name" value="ARM-like"/>
</dbReference>
<accession>A0A7N0ZTU8</accession>
<dbReference type="EnsemblPlants" id="Kaladp0034s0138.1.v1.1">
    <property type="protein sequence ID" value="Kaladp0034s0138.1.v1.1"/>
    <property type="gene ID" value="Kaladp0034s0138.v1.1"/>
</dbReference>
<feature type="compositionally biased region" description="Polar residues" evidence="2">
    <location>
        <begin position="13"/>
        <end position="30"/>
    </location>
</feature>
<dbReference type="GO" id="GO:0019888">
    <property type="term" value="F:protein phosphatase regulator activity"/>
    <property type="evidence" value="ECO:0007669"/>
    <property type="project" value="UniProtKB-UniRule"/>
</dbReference>
<evidence type="ECO:0000256" key="2">
    <source>
        <dbReference type="SAM" id="MobiDB-lite"/>
    </source>
</evidence>
<dbReference type="InterPro" id="IPR002554">
    <property type="entry name" value="PP2A_B56"/>
</dbReference>
<dbReference type="GO" id="GO:0007165">
    <property type="term" value="P:signal transduction"/>
    <property type="evidence" value="ECO:0007669"/>
    <property type="project" value="InterPro"/>
</dbReference>
<sequence>MLKKILSKLPQKSAKSLGSDSPPSELKSSGNSEIKCIAGAKTSLSGLNVVKRMSAAIFPTSMTSGMEIVDPNLSFNDVPNSVKQNLCISKLNLCCVIHEELLDTVEKVTKCDLKHQALIELAEYLSSGSAKFNESAIAAICKMCAVNLFRVFPPKNRSSSGGGEIEDDQPVFDPSWSDLEIVYELLLRFVSYSSLDIKVARKYVDSSFILQLLDLFDSEDPRERECLKTILHRIYAKFMAHRPFIRCSVSNIIYRFVYETERHNGIAELLEIFGCIISGFSSPLSSEHIAFLSRALMPLHKPKSLGTYHQELTYCVVQFIEKDQKLASTVVEGLLKFWPVTSSQKQLMFLSEIEEVLETCNMVGFQKVMVPLFRRLSSCINSSHYQVAERALLLLNNERYISLIMHNREAILPLVIPALEQNANNHWNRTVVNLSLNIKKIYVDLDQRPVACKPHEDNLNAENQRSVSENLESAAGVHPVARDFPALVAPSAC</sequence>
<proteinExistence type="inferred from homology"/>
<dbReference type="Pfam" id="PF01603">
    <property type="entry name" value="B56"/>
    <property type="match status" value="1"/>
</dbReference>
<feature type="region of interest" description="Disordered" evidence="2">
    <location>
        <begin position="1"/>
        <end position="30"/>
    </location>
</feature>
<evidence type="ECO:0000256" key="1">
    <source>
        <dbReference type="PIRNR" id="PIRNR028043"/>
    </source>
</evidence>
<evidence type="ECO:0000313" key="3">
    <source>
        <dbReference type="EnsemblPlants" id="Kaladp0034s0138.1.v1.1"/>
    </source>
</evidence>
<dbReference type="Gene3D" id="1.25.10.10">
    <property type="entry name" value="Leucine-rich Repeat Variant"/>
    <property type="match status" value="1"/>
</dbReference>
<dbReference type="Gramene" id="Kaladp0034s0138.1.v1.1">
    <property type="protein sequence ID" value="Kaladp0034s0138.1.v1.1"/>
    <property type="gene ID" value="Kaladp0034s0138.v1.1"/>
</dbReference>
<dbReference type="SUPFAM" id="SSF48371">
    <property type="entry name" value="ARM repeat"/>
    <property type="match status" value="1"/>
</dbReference>
<evidence type="ECO:0000313" key="4">
    <source>
        <dbReference type="Proteomes" id="UP000594263"/>
    </source>
</evidence>
<dbReference type="FunFam" id="1.25.10.10:FF:000331">
    <property type="entry name" value="Phosphoprotein phosphatase, putative"/>
    <property type="match status" value="1"/>
</dbReference>
<dbReference type="AlphaFoldDB" id="A0A7N0ZTU8"/>